<sequence>MNSDDVFGFRNAPCQRLDSAAPDVSETFDMRGNKLNRTSASPSLAGAQLTNGSSGSEGNSAQGGRRILNRASEAEDEGVEGSHGRADVGEDWPTEWRGGEGGRACAVAGASLAQRRNRGLKLTLSESEWGLGGGMGPNGDLRGRQAAAGRVERARTTESDAGEGAGCFAAAW</sequence>
<keyword evidence="3" id="KW-1185">Reference proteome</keyword>
<dbReference type="Proteomes" id="UP000799757">
    <property type="component" value="Unassembled WGS sequence"/>
</dbReference>
<protein>
    <submittedName>
        <fullName evidence="2">Uncharacterized protein</fullName>
    </submittedName>
</protein>
<dbReference type="EMBL" id="MU002085">
    <property type="protein sequence ID" value="KAF2790246.1"/>
    <property type="molecule type" value="Genomic_DNA"/>
</dbReference>
<reference evidence="2" key="1">
    <citation type="journal article" date="2020" name="Stud. Mycol.">
        <title>101 Dothideomycetes genomes: a test case for predicting lifestyles and emergence of pathogens.</title>
        <authorList>
            <person name="Haridas S."/>
            <person name="Albert R."/>
            <person name="Binder M."/>
            <person name="Bloem J."/>
            <person name="Labutti K."/>
            <person name="Salamov A."/>
            <person name="Andreopoulos B."/>
            <person name="Baker S."/>
            <person name="Barry K."/>
            <person name="Bills G."/>
            <person name="Bluhm B."/>
            <person name="Cannon C."/>
            <person name="Castanera R."/>
            <person name="Culley D."/>
            <person name="Daum C."/>
            <person name="Ezra D."/>
            <person name="Gonzalez J."/>
            <person name="Henrissat B."/>
            <person name="Kuo A."/>
            <person name="Liang C."/>
            <person name="Lipzen A."/>
            <person name="Lutzoni F."/>
            <person name="Magnuson J."/>
            <person name="Mondo S."/>
            <person name="Nolan M."/>
            <person name="Ohm R."/>
            <person name="Pangilinan J."/>
            <person name="Park H.-J."/>
            <person name="Ramirez L."/>
            <person name="Alfaro M."/>
            <person name="Sun H."/>
            <person name="Tritt A."/>
            <person name="Yoshinaga Y."/>
            <person name="Zwiers L.-H."/>
            <person name="Turgeon B."/>
            <person name="Goodwin S."/>
            <person name="Spatafora J."/>
            <person name="Crous P."/>
            <person name="Grigoriev I."/>
        </authorList>
    </citation>
    <scope>NUCLEOTIDE SEQUENCE</scope>
    <source>
        <strain evidence="2">CBS 109.77</strain>
    </source>
</reference>
<name>A0A6A6X1L4_9PLEO</name>
<dbReference type="AlphaFoldDB" id="A0A6A6X1L4"/>
<feature type="compositionally biased region" description="Polar residues" evidence="1">
    <location>
        <begin position="35"/>
        <end position="62"/>
    </location>
</feature>
<gene>
    <name evidence="2" type="ORF">K505DRAFT_391158</name>
</gene>
<proteinExistence type="predicted"/>
<organism evidence="2 3">
    <name type="scientific">Melanomma pulvis-pyrius CBS 109.77</name>
    <dbReference type="NCBI Taxonomy" id="1314802"/>
    <lineage>
        <taxon>Eukaryota</taxon>
        <taxon>Fungi</taxon>
        <taxon>Dikarya</taxon>
        <taxon>Ascomycota</taxon>
        <taxon>Pezizomycotina</taxon>
        <taxon>Dothideomycetes</taxon>
        <taxon>Pleosporomycetidae</taxon>
        <taxon>Pleosporales</taxon>
        <taxon>Melanommataceae</taxon>
        <taxon>Melanomma</taxon>
    </lineage>
</organism>
<evidence type="ECO:0000256" key="1">
    <source>
        <dbReference type="SAM" id="MobiDB-lite"/>
    </source>
</evidence>
<evidence type="ECO:0000313" key="2">
    <source>
        <dbReference type="EMBL" id="KAF2790246.1"/>
    </source>
</evidence>
<accession>A0A6A6X1L4</accession>
<evidence type="ECO:0000313" key="3">
    <source>
        <dbReference type="Proteomes" id="UP000799757"/>
    </source>
</evidence>
<feature type="region of interest" description="Disordered" evidence="1">
    <location>
        <begin position="30"/>
        <end position="101"/>
    </location>
</feature>